<protein>
    <recommendedName>
        <fullName evidence="4">Secreted protein</fullName>
    </recommendedName>
</protein>
<name>A0AAE0IYI4_9PEZI</name>
<gene>
    <name evidence="2" type="ORF">B0T19DRAFT_418676</name>
</gene>
<reference evidence="2" key="2">
    <citation type="submission" date="2023-06" db="EMBL/GenBank/DDBJ databases">
        <authorList>
            <consortium name="Lawrence Berkeley National Laboratory"/>
            <person name="Haridas S."/>
            <person name="Hensen N."/>
            <person name="Bonometti L."/>
            <person name="Westerberg I."/>
            <person name="Brannstrom I.O."/>
            <person name="Guillou S."/>
            <person name="Cros-Aarteil S."/>
            <person name="Calhoun S."/>
            <person name="Kuo A."/>
            <person name="Mondo S."/>
            <person name="Pangilinan J."/>
            <person name="Riley R."/>
            <person name="Labutti K."/>
            <person name="Andreopoulos B."/>
            <person name="Lipzen A."/>
            <person name="Chen C."/>
            <person name="Yanf M."/>
            <person name="Daum C."/>
            <person name="Ng V."/>
            <person name="Clum A."/>
            <person name="Steindorff A."/>
            <person name="Ohm R."/>
            <person name="Martin F."/>
            <person name="Silar P."/>
            <person name="Natvig D."/>
            <person name="Lalanne C."/>
            <person name="Gautier V."/>
            <person name="Ament-Velasquez S.L."/>
            <person name="Kruys A."/>
            <person name="Hutchinson M.I."/>
            <person name="Powell A.J."/>
            <person name="Barry K."/>
            <person name="Miller A.N."/>
            <person name="Grigoriev I.V."/>
            <person name="Debuchy R."/>
            <person name="Gladieux P."/>
            <person name="Thoren M.H."/>
            <person name="Johannesson H."/>
        </authorList>
    </citation>
    <scope>NUCLEOTIDE SEQUENCE</scope>
    <source>
        <strain evidence="2">SMH4131-1</strain>
    </source>
</reference>
<sequence>MLALVLAGRLFLFLDAAFKTTMNRHDARGNETSRLYVNFSDLTHCLDGERHARKSVCIFFNGLRQRRRWGIPTFADLTWAALCRQLSSNQWTVGGGCGWKAGRPWQERA</sequence>
<accession>A0AAE0IYI4</accession>
<dbReference type="AlphaFoldDB" id="A0AAE0IYI4"/>
<evidence type="ECO:0000256" key="1">
    <source>
        <dbReference type="SAM" id="SignalP"/>
    </source>
</evidence>
<comment type="caution">
    <text evidence="2">The sequence shown here is derived from an EMBL/GenBank/DDBJ whole genome shotgun (WGS) entry which is preliminary data.</text>
</comment>
<keyword evidence="1" id="KW-0732">Signal</keyword>
<evidence type="ECO:0000313" key="3">
    <source>
        <dbReference type="Proteomes" id="UP001286456"/>
    </source>
</evidence>
<feature type="signal peptide" evidence="1">
    <location>
        <begin position="1"/>
        <end position="16"/>
    </location>
</feature>
<feature type="chain" id="PRO_5042013014" description="Secreted protein" evidence="1">
    <location>
        <begin position="17"/>
        <end position="109"/>
    </location>
</feature>
<evidence type="ECO:0008006" key="4">
    <source>
        <dbReference type="Google" id="ProtNLM"/>
    </source>
</evidence>
<dbReference type="EMBL" id="JAUEPO010000002">
    <property type="protein sequence ID" value="KAK3333638.1"/>
    <property type="molecule type" value="Genomic_DNA"/>
</dbReference>
<organism evidence="2 3">
    <name type="scientific">Cercophora scortea</name>
    <dbReference type="NCBI Taxonomy" id="314031"/>
    <lineage>
        <taxon>Eukaryota</taxon>
        <taxon>Fungi</taxon>
        <taxon>Dikarya</taxon>
        <taxon>Ascomycota</taxon>
        <taxon>Pezizomycotina</taxon>
        <taxon>Sordariomycetes</taxon>
        <taxon>Sordariomycetidae</taxon>
        <taxon>Sordariales</taxon>
        <taxon>Lasiosphaeriaceae</taxon>
        <taxon>Cercophora</taxon>
    </lineage>
</organism>
<keyword evidence="3" id="KW-1185">Reference proteome</keyword>
<proteinExistence type="predicted"/>
<dbReference type="Proteomes" id="UP001286456">
    <property type="component" value="Unassembled WGS sequence"/>
</dbReference>
<reference evidence="2" key="1">
    <citation type="journal article" date="2023" name="Mol. Phylogenet. Evol.">
        <title>Genome-scale phylogeny and comparative genomics of the fungal order Sordariales.</title>
        <authorList>
            <person name="Hensen N."/>
            <person name="Bonometti L."/>
            <person name="Westerberg I."/>
            <person name="Brannstrom I.O."/>
            <person name="Guillou S."/>
            <person name="Cros-Aarteil S."/>
            <person name="Calhoun S."/>
            <person name="Haridas S."/>
            <person name="Kuo A."/>
            <person name="Mondo S."/>
            <person name="Pangilinan J."/>
            <person name="Riley R."/>
            <person name="LaButti K."/>
            <person name="Andreopoulos B."/>
            <person name="Lipzen A."/>
            <person name="Chen C."/>
            <person name="Yan M."/>
            <person name="Daum C."/>
            <person name="Ng V."/>
            <person name="Clum A."/>
            <person name="Steindorff A."/>
            <person name="Ohm R.A."/>
            <person name="Martin F."/>
            <person name="Silar P."/>
            <person name="Natvig D.O."/>
            <person name="Lalanne C."/>
            <person name="Gautier V."/>
            <person name="Ament-Velasquez S.L."/>
            <person name="Kruys A."/>
            <person name="Hutchinson M.I."/>
            <person name="Powell A.J."/>
            <person name="Barry K."/>
            <person name="Miller A.N."/>
            <person name="Grigoriev I.V."/>
            <person name="Debuchy R."/>
            <person name="Gladieux P."/>
            <person name="Hiltunen Thoren M."/>
            <person name="Johannesson H."/>
        </authorList>
    </citation>
    <scope>NUCLEOTIDE SEQUENCE</scope>
    <source>
        <strain evidence="2">SMH4131-1</strain>
    </source>
</reference>
<evidence type="ECO:0000313" key="2">
    <source>
        <dbReference type="EMBL" id="KAK3333638.1"/>
    </source>
</evidence>